<dbReference type="InterPro" id="IPR052574">
    <property type="entry name" value="CDIRP"/>
</dbReference>
<dbReference type="PANTHER" id="PTHR47566">
    <property type="match status" value="1"/>
</dbReference>
<protein>
    <submittedName>
        <fullName evidence="7">Uncharacterized protein</fullName>
    </submittedName>
</protein>
<dbReference type="NCBIfam" id="TIGR04183">
    <property type="entry name" value="Por_Secre_tail"/>
    <property type="match status" value="1"/>
</dbReference>
<evidence type="ECO:0000259" key="5">
    <source>
        <dbReference type="Pfam" id="PF18962"/>
    </source>
</evidence>
<proteinExistence type="predicted"/>
<reference evidence="7 8" key="1">
    <citation type="submission" date="2021-06" db="EMBL/GenBank/DDBJ databases">
        <title>Whole genome sequences of Flavobacterium sp. KK2020170 and assembly.</title>
        <authorList>
            <person name="Kitahara K."/>
            <person name="Miyoshi S."/>
            <person name="Uesaka K."/>
        </authorList>
    </citation>
    <scope>NUCLEOTIDE SEQUENCE [LARGE SCALE GENOMIC DNA]</scope>
    <source>
        <strain evidence="7 8">KK2020170</strain>
    </source>
</reference>
<feature type="chain" id="PRO_5047517427" evidence="4">
    <location>
        <begin position="19"/>
        <end position="786"/>
    </location>
</feature>
<dbReference type="Pfam" id="PF24595">
    <property type="entry name" value="DUF7619"/>
    <property type="match status" value="1"/>
</dbReference>
<evidence type="ECO:0000313" key="8">
    <source>
        <dbReference type="Proteomes" id="UP000825258"/>
    </source>
</evidence>
<feature type="domain" description="DUF7619" evidence="6">
    <location>
        <begin position="568"/>
        <end position="698"/>
    </location>
</feature>
<dbReference type="EMBL" id="AP024749">
    <property type="protein sequence ID" value="BCY29238.1"/>
    <property type="molecule type" value="Genomic_DNA"/>
</dbReference>
<gene>
    <name evidence="7" type="ORF">KK2020170_21060</name>
</gene>
<evidence type="ECO:0000259" key="6">
    <source>
        <dbReference type="Pfam" id="PF24595"/>
    </source>
</evidence>
<evidence type="ECO:0000256" key="2">
    <source>
        <dbReference type="ARBA" id="ARBA00022729"/>
    </source>
</evidence>
<accession>A0ABM7S788</accession>
<dbReference type="InterPro" id="IPR001611">
    <property type="entry name" value="Leu-rich_rpt"/>
</dbReference>
<keyword evidence="8" id="KW-1185">Reference proteome</keyword>
<evidence type="ECO:0000256" key="4">
    <source>
        <dbReference type="SAM" id="SignalP"/>
    </source>
</evidence>
<dbReference type="NCBIfam" id="TIGR01451">
    <property type="entry name" value="B_ant_repeat"/>
    <property type="match status" value="1"/>
</dbReference>
<dbReference type="SUPFAM" id="SSF52058">
    <property type="entry name" value="L domain-like"/>
    <property type="match status" value="1"/>
</dbReference>
<feature type="signal peptide" evidence="4">
    <location>
        <begin position="1"/>
        <end position="18"/>
    </location>
</feature>
<keyword evidence="3" id="KW-0677">Repeat</keyword>
<dbReference type="InterPro" id="IPR055353">
    <property type="entry name" value="DUF7619"/>
</dbReference>
<sequence>MKKLYFLLFLVFSFLTNAQIVNIPDANFKAKLLSSNPGNISSTQTPSSTGSVTSYHVIDTNGDGEIQYSEASLIKYLSVQNSSIADLTGIEAFINLEYLNCSNNSLNNLNLLSNVNLKFIYCNINNLTQLNTSNLTQLKTLVCHINNITSLDFTNNNLLEKIDCFNNNLSSLNVSNLINLDYLDCSANNISNLNLTNNTLLKTLRFRGLSNIDLTNNTLLEGLTITYSGITSLDLSQNPNLIHFYVRSTFLEEINLENNYNVMNVDCAGNQYLKNLNLKNGRPGAFSSLNINTCPNLNFICCDYEDISYIQQKIDLAGYTNCHTNSYCTFTPGGTFYEVNGNNRFDYNNDGCSLSDIIYPNLKFNITNGSTIGSFISNISGNYKFYMQAGNHTITPVIENPSYFSISPQSYTVNFPTQASPFTQDFCVTANGVHSNIEIVLVPITPARPGFDAQYRIIYKNIGNQVENGEVTFAYQEDVLDFISSSSPSNSQSTSFNTTTLSWNYTNLLPFETRIIDVVLNVNSPTETPAVNNGDVLGIFSEISTTNTDEDLSNNSSSLRQIVVGSYDPNDKTCVEGESVDISMVGEYVHYVIRFENTGTYSAENIVVKDMIDTSKFDLSTLVPLHGSHEFYTRIKDNKVEFIFENINLDFNDATNDGYVAFKIRTLPTLTVGDTFSNDANIYFDYNFPITTNEYVTTINNLLSNQDFPFENEFVLYPNPTKKTLNISTKNQAEIKSAEVYNMVGQIVIAIPNSTKTIDISNLEAGTYFVKVNTQKGSATTKFVKE</sequence>
<dbReference type="InterPro" id="IPR032675">
    <property type="entry name" value="LRR_dom_sf"/>
</dbReference>
<dbReference type="Pfam" id="PF18962">
    <property type="entry name" value="Por_Secre_tail"/>
    <property type="match status" value="1"/>
</dbReference>
<dbReference type="RefSeq" id="WP_221258328.1">
    <property type="nucleotide sequence ID" value="NZ_AP024749.1"/>
</dbReference>
<evidence type="ECO:0000256" key="1">
    <source>
        <dbReference type="ARBA" id="ARBA00022614"/>
    </source>
</evidence>
<name>A0ABM7S788_9FLAO</name>
<keyword evidence="2 4" id="KW-0732">Signal</keyword>
<feature type="domain" description="Secretion system C-terminal sorting" evidence="5">
    <location>
        <begin position="716"/>
        <end position="784"/>
    </location>
</feature>
<dbReference type="InterPro" id="IPR026444">
    <property type="entry name" value="Secre_tail"/>
</dbReference>
<evidence type="ECO:0000256" key="3">
    <source>
        <dbReference type="ARBA" id="ARBA00022737"/>
    </source>
</evidence>
<dbReference type="PANTHER" id="PTHR47566:SF1">
    <property type="entry name" value="PROTEIN NUD1"/>
    <property type="match status" value="1"/>
</dbReference>
<dbReference type="InterPro" id="IPR047589">
    <property type="entry name" value="DUF11_rpt"/>
</dbReference>
<dbReference type="Gene3D" id="3.80.10.10">
    <property type="entry name" value="Ribonuclease Inhibitor"/>
    <property type="match status" value="1"/>
</dbReference>
<dbReference type="PROSITE" id="PS51450">
    <property type="entry name" value="LRR"/>
    <property type="match status" value="1"/>
</dbReference>
<organism evidence="7 8">
    <name type="scientific">Flavobacterium okayamense</name>
    <dbReference type="NCBI Taxonomy" id="2830782"/>
    <lineage>
        <taxon>Bacteria</taxon>
        <taxon>Pseudomonadati</taxon>
        <taxon>Bacteroidota</taxon>
        <taxon>Flavobacteriia</taxon>
        <taxon>Flavobacteriales</taxon>
        <taxon>Flavobacteriaceae</taxon>
        <taxon>Flavobacterium</taxon>
    </lineage>
</organism>
<evidence type="ECO:0000313" key="7">
    <source>
        <dbReference type="EMBL" id="BCY29238.1"/>
    </source>
</evidence>
<dbReference type="Proteomes" id="UP000825258">
    <property type="component" value="Chromosome"/>
</dbReference>
<keyword evidence="1" id="KW-0433">Leucine-rich repeat</keyword>